<gene>
    <name evidence="1" type="ORF">ACFPO9_16870</name>
</gene>
<dbReference type="EMBL" id="JBHSMZ010000014">
    <property type="protein sequence ID" value="MFC5550189.1"/>
    <property type="molecule type" value="Genomic_DNA"/>
</dbReference>
<keyword evidence="2" id="KW-1185">Reference proteome</keyword>
<accession>A0ABW0RZY2</accession>
<reference evidence="2" key="1">
    <citation type="journal article" date="2019" name="Int. J. Syst. Evol. Microbiol.">
        <title>The Global Catalogue of Microorganisms (GCM) 10K type strain sequencing project: providing services to taxonomists for standard genome sequencing and annotation.</title>
        <authorList>
            <consortium name="The Broad Institute Genomics Platform"/>
            <consortium name="The Broad Institute Genome Sequencing Center for Infectious Disease"/>
            <person name="Wu L."/>
            <person name="Ma J."/>
        </authorList>
    </citation>
    <scope>NUCLEOTIDE SEQUENCE [LARGE SCALE GENOMIC DNA]</scope>
    <source>
        <strain evidence="2">CGMCC 4.5798</strain>
    </source>
</reference>
<evidence type="ECO:0000313" key="1">
    <source>
        <dbReference type="EMBL" id="MFC5550189.1"/>
    </source>
</evidence>
<dbReference type="Pfam" id="PF06666">
    <property type="entry name" value="DUF1173"/>
    <property type="match status" value="1"/>
</dbReference>
<dbReference type="InterPro" id="IPR009553">
    <property type="entry name" value="DUF1173"/>
</dbReference>
<dbReference type="RefSeq" id="WP_379772406.1">
    <property type="nucleotide sequence ID" value="NZ_JBHSMZ010000014.1"/>
</dbReference>
<organism evidence="1 2">
    <name type="scientific">Massilia aerilata</name>
    <dbReference type="NCBI Taxonomy" id="453817"/>
    <lineage>
        <taxon>Bacteria</taxon>
        <taxon>Pseudomonadati</taxon>
        <taxon>Pseudomonadota</taxon>
        <taxon>Betaproteobacteria</taxon>
        <taxon>Burkholderiales</taxon>
        <taxon>Oxalobacteraceae</taxon>
        <taxon>Telluria group</taxon>
        <taxon>Massilia</taxon>
    </lineage>
</organism>
<protein>
    <submittedName>
        <fullName evidence="1">DUF1173 family protein</fullName>
    </submittedName>
</protein>
<sequence>MNDVHPVTITLNENTRTYTAVFQTGEHFKIGWQSVLKSAYGRADLRCGCKGRGEKRLAVKYYEGSDSYALARFSLSGGQHAADCQYYSASPVQSGEGGSTTGVIDQRPDGSIKIRLEIAMLERGDVDAPAGPSRPPVNRAPSIRQASMKLLGLLHYLWEEAGLNHWKPAFTGKRKASLAYWWINNAADDLWAGQVKLVDNLLLPAFGAETREAERNRLRAAAALADKRRLIVIAPLASFTQERFSEMGERLKISGFHGMPSAYMKTGVWDSTVRRFANAIAAWRSGHGTVAIAQVEIKQGQKSVYATVIDMALMSITAEFVPVDSSYERVVADLLVAQGRSFVKPMRYDAGADLVLPDFILTDTTHEMPMEVFGRADEGYLQRQVEKSAYYDNRYGPAGWWKWEAAANGDASTVPPFPAAR</sequence>
<evidence type="ECO:0000313" key="2">
    <source>
        <dbReference type="Proteomes" id="UP001596086"/>
    </source>
</evidence>
<name>A0ABW0RZY2_9BURK</name>
<comment type="caution">
    <text evidence="1">The sequence shown here is derived from an EMBL/GenBank/DDBJ whole genome shotgun (WGS) entry which is preliminary data.</text>
</comment>
<dbReference type="Proteomes" id="UP001596086">
    <property type="component" value="Unassembled WGS sequence"/>
</dbReference>
<proteinExistence type="predicted"/>